<dbReference type="OrthoDB" id="9157311at2"/>
<dbReference type="KEGG" id="rgu:A4W93_13550"/>
<reference evidence="3 4" key="1">
    <citation type="submission" date="2016-04" db="EMBL/GenBank/DDBJ databases">
        <title>Complete genome sequence of natural rubber-degrading, novel Gram-negative bacterium, Rhizobacter gummiphilus strain NS21.</title>
        <authorList>
            <person name="Tabata M."/>
            <person name="Kasai D."/>
            <person name="Fukuda M."/>
        </authorList>
    </citation>
    <scope>NUCLEOTIDE SEQUENCE [LARGE SCALE GENOMIC DNA]</scope>
    <source>
        <strain evidence="3 4">NS21</strain>
    </source>
</reference>
<feature type="chain" id="PRO_5043321489" evidence="2">
    <location>
        <begin position="24"/>
        <end position="133"/>
    </location>
</feature>
<keyword evidence="4" id="KW-1185">Reference proteome</keyword>
<dbReference type="AlphaFoldDB" id="A0A1W6L935"/>
<evidence type="ECO:0000256" key="2">
    <source>
        <dbReference type="SAM" id="SignalP"/>
    </source>
</evidence>
<evidence type="ECO:0000256" key="1">
    <source>
        <dbReference type="SAM" id="MobiDB-lite"/>
    </source>
</evidence>
<sequence length="133" mass="13746">MKFLRLWFLVLLAVLLPVRGAMAATMPCMPAGAGGHAEVVVTGHVEAHAHHEGMDHGHDAQVHEPTPDPQPGHGHASQDKCNMCSASCSSPPLAGSFPAIDGPVVLSTATFPAVSAPAPTFQSGGQDRPPRTC</sequence>
<feature type="region of interest" description="Disordered" evidence="1">
    <location>
        <begin position="50"/>
        <end position="90"/>
    </location>
</feature>
<keyword evidence="2" id="KW-0732">Signal</keyword>
<protein>
    <submittedName>
        <fullName evidence="3">Uncharacterized protein</fullName>
    </submittedName>
</protein>
<dbReference type="Proteomes" id="UP000193427">
    <property type="component" value="Chromosome"/>
</dbReference>
<dbReference type="RefSeq" id="WP_085751120.1">
    <property type="nucleotide sequence ID" value="NZ_BSPR01000007.1"/>
</dbReference>
<feature type="compositionally biased region" description="Basic and acidic residues" evidence="1">
    <location>
        <begin position="50"/>
        <end position="66"/>
    </location>
</feature>
<feature type="signal peptide" evidence="2">
    <location>
        <begin position="1"/>
        <end position="23"/>
    </location>
</feature>
<proteinExistence type="predicted"/>
<evidence type="ECO:0000313" key="3">
    <source>
        <dbReference type="EMBL" id="ARN20839.1"/>
    </source>
</evidence>
<dbReference type="EMBL" id="CP015118">
    <property type="protein sequence ID" value="ARN20839.1"/>
    <property type="molecule type" value="Genomic_DNA"/>
</dbReference>
<gene>
    <name evidence="3" type="ORF">A4W93_13550</name>
</gene>
<accession>A0A1W6L935</accession>
<dbReference type="STRING" id="946333.A4W93_13550"/>
<evidence type="ECO:0000313" key="4">
    <source>
        <dbReference type="Proteomes" id="UP000193427"/>
    </source>
</evidence>
<name>A0A1W6L935_9BURK</name>
<organism evidence="3 4">
    <name type="scientific">Piscinibacter gummiphilus</name>
    <dbReference type="NCBI Taxonomy" id="946333"/>
    <lineage>
        <taxon>Bacteria</taxon>
        <taxon>Pseudomonadati</taxon>
        <taxon>Pseudomonadota</taxon>
        <taxon>Betaproteobacteria</taxon>
        <taxon>Burkholderiales</taxon>
        <taxon>Sphaerotilaceae</taxon>
        <taxon>Piscinibacter</taxon>
    </lineage>
</organism>